<organism evidence="3 4">
    <name type="scientific">Meloidogyne hapla</name>
    <name type="common">Root-knot nematode worm</name>
    <dbReference type="NCBI Taxonomy" id="6305"/>
    <lineage>
        <taxon>Eukaryota</taxon>
        <taxon>Metazoa</taxon>
        <taxon>Ecdysozoa</taxon>
        <taxon>Nematoda</taxon>
        <taxon>Chromadorea</taxon>
        <taxon>Rhabditida</taxon>
        <taxon>Tylenchina</taxon>
        <taxon>Tylenchomorpha</taxon>
        <taxon>Tylenchoidea</taxon>
        <taxon>Meloidogynidae</taxon>
        <taxon>Meloidogyninae</taxon>
        <taxon>Meloidogyne</taxon>
    </lineage>
</organism>
<feature type="chain" id="PRO_5009316179" evidence="2">
    <location>
        <begin position="26"/>
        <end position="348"/>
    </location>
</feature>
<keyword evidence="2" id="KW-0732">Signal</keyword>
<keyword evidence="3" id="KW-1185">Reference proteome</keyword>
<sequence>MFHFFILTKILLFFVGNSPQDFVKGMNTSHPGNDRNVLPYVENPIEFSLTELSFLIEILDSINRMIDLKHNDKEFQEIFYESKNHVLQKHKITNEVIGNIEKITPKLAKIIAYYENERQRFLTEIHKIIENIPNQLNNYGQWNKDDKYMILQFIKQRLNDFEIIMPEAEYDDFLGEENIDTSDDTLNGLSEQISLLKYVQFYDEFEVRGNNLYYLIAEFGIYSTLNLRPDTHLWTVQEHAALERILLRHKDNLYKFYYSKYLARRNTLKAKLEYKINENLHIAIRDNIIPPNPNQKKMVNYNGLNIPPQARKFKLPPREDEDGDDQGGHHKELDSSNKRPRSGNNKQG</sequence>
<dbReference type="Proteomes" id="UP000095281">
    <property type="component" value="Unplaced"/>
</dbReference>
<evidence type="ECO:0000256" key="2">
    <source>
        <dbReference type="SAM" id="SignalP"/>
    </source>
</evidence>
<dbReference type="AlphaFoldDB" id="A0A1I8BTN9"/>
<name>A0A1I8BTN9_MELHA</name>
<protein>
    <submittedName>
        <fullName evidence="4">Uncharacterized protein</fullName>
    </submittedName>
</protein>
<accession>A0A1I8BTN9</accession>
<reference evidence="4" key="1">
    <citation type="submission" date="2016-11" db="UniProtKB">
        <authorList>
            <consortium name="WormBaseParasite"/>
        </authorList>
    </citation>
    <scope>IDENTIFICATION</scope>
</reference>
<feature type="region of interest" description="Disordered" evidence="1">
    <location>
        <begin position="295"/>
        <end position="348"/>
    </location>
</feature>
<feature type="compositionally biased region" description="Basic and acidic residues" evidence="1">
    <location>
        <begin position="326"/>
        <end position="337"/>
    </location>
</feature>
<proteinExistence type="predicted"/>
<evidence type="ECO:0000256" key="1">
    <source>
        <dbReference type="SAM" id="MobiDB-lite"/>
    </source>
</evidence>
<evidence type="ECO:0000313" key="4">
    <source>
        <dbReference type="WBParaSite" id="MhA1_Contig58.frz3.gene7"/>
    </source>
</evidence>
<feature type="signal peptide" evidence="2">
    <location>
        <begin position="1"/>
        <end position="25"/>
    </location>
</feature>
<evidence type="ECO:0000313" key="3">
    <source>
        <dbReference type="Proteomes" id="UP000095281"/>
    </source>
</evidence>
<dbReference type="WBParaSite" id="MhA1_Contig58.frz3.gene7">
    <property type="protein sequence ID" value="MhA1_Contig58.frz3.gene7"/>
    <property type="gene ID" value="MhA1_Contig58.frz3.gene7"/>
</dbReference>